<feature type="domain" description="Myotubularin phosphatase" evidence="7">
    <location>
        <begin position="747"/>
        <end position="1126"/>
    </location>
</feature>
<dbReference type="CDD" id="cd14507">
    <property type="entry name" value="PTP-MTM-like"/>
    <property type="match status" value="1"/>
</dbReference>
<dbReference type="Proteomes" id="UP000053237">
    <property type="component" value="Unassembled WGS sequence"/>
</dbReference>
<protein>
    <recommendedName>
        <fullName evidence="10">Phosphatidylinositol-3-phosphatase</fullName>
    </recommendedName>
</protein>
<feature type="domain" description="PDZ" evidence="6">
    <location>
        <begin position="471"/>
        <end position="561"/>
    </location>
</feature>
<keyword evidence="9" id="KW-1185">Reference proteome</keyword>
<evidence type="ECO:0000259" key="6">
    <source>
        <dbReference type="PROSITE" id="PS50106"/>
    </source>
</evidence>
<comment type="caution">
    <text evidence="8">The sequence shown here is derived from an EMBL/GenBank/DDBJ whole genome shotgun (WGS) entry which is preliminary data.</text>
</comment>
<evidence type="ECO:0000259" key="5">
    <source>
        <dbReference type="PROSITE" id="PS50086"/>
    </source>
</evidence>
<dbReference type="EMBL" id="CAIX01000221">
    <property type="protein sequence ID" value="CCI48379.1"/>
    <property type="molecule type" value="Genomic_DNA"/>
</dbReference>
<evidence type="ECO:0008006" key="10">
    <source>
        <dbReference type="Google" id="ProtNLM"/>
    </source>
</evidence>
<dbReference type="SUPFAM" id="SSF50729">
    <property type="entry name" value="PH domain-like"/>
    <property type="match status" value="1"/>
</dbReference>
<dbReference type="SUPFAM" id="SSF50156">
    <property type="entry name" value="PDZ domain-like"/>
    <property type="match status" value="1"/>
</dbReference>
<dbReference type="SMART" id="SM00228">
    <property type="entry name" value="PDZ"/>
    <property type="match status" value="1"/>
</dbReference>
<dbReference type="PROSITE" id="PS51339">
    <property type="entry name" value="PPASE_MYOTUBULARIN"/>
    <property type="match status" value="1"/>
</dbReference>
<dbReference type="PROSITE" id="PS50086">
    <property type="entry name" value="TBC_RABGAP"/>
    <property type="match status" value="1"/>
</dbReference>
<evidence type="ECO:0000256" key="1">
    <source>
        <dbReference type="ARBA" id="ARBA00007471"/>
    </source>
</evidence>
<dbReference type="AlphaFoldDB" id="A0A024GPV6"/>
<dbReference type="Gene3D" id="2.30.42.10">
    <property type="match status" value="1"/>
</dbReference>
<dbReference type="CDD" id="cd00136">
    <property type="entry name" value="PDZ_canonical"/>
    <property type="match status" value="1"/>
</dbReference>
<dbReference type="SMART" id="SM00164">
    <property type="entry name" value="TBC"/>
    <property type="match status" value="1"/>
</dbReference>
<dbReference type="OrthoDB" id="271628at2759"/>
<evidence type="ECO:0000256" key="3">
    <source>
        <dbReference type="PIRSR" id="PIRSR630564-2"/>
    </source>
</evidence>
<reference evidence="8 9" key="1">
    <citation type="submission" date="2012-05" db="EMBL/GenBank/DDBJ databases">
        <title>Recombination and specialization in a pathogen metapopulation.</title>
        <authorList>
            <person name="Gardiner A."/>
            <person name="Kemen E."/>
            <person name="Schultz-Larsen T."/>
            <person name="MacLean D."/>
            <person name="Van Oosterhout C."/>
            <person name="Jones J.D.G."/>
        </authorList>
    </citation>
    <scope>NUCLEOTIDE SEQUENCE [LARGE SCALE GENOMIC DNA]</scope>
    <source>
        <strain evidence="8 9">Ac Nc2</strain>
    </source>
</reference>
<feature type="active site" description="Phosphocysteine intermediate" evidence="2">
    <location>
        <position position="961"/>
    </location>
</feature>
<comment type="similarity">
    <text evidence="1">Belongs to the protein-tyrosine phosphatase family. Non-receptor class myotubularin subfamily.</text>
</comment>
<dbReference type="PROSITE" id="PS50106">
    <property type="entry name" value="PDZ"/>
    <property type="match status" value="1"/>
</dbReference>
<dbReference type="InterPro" id="IPR035969">
    <property type="entry name" value="Rab-GAP_TBC_sf"/>
</dbReference>
<dbReference type="STRING" id="65357.A0A024GPV6"/>
<proteinExistence type="inferred from homology"/>
<dbReference type="Gene3D" id="1.10.8.270">
    <property type="entry name" value="putative rabgap domain of human tbc1 domain family member 14 like domains"/>
    <property type="match status" value="1"/>
</dbReference>
<dbReference type="InterPro" id="IPR030564">
    <property type="entry name" value="Myotubularin"/>
</dbReference>
<dbReference type="InterPro" id="IPR011993">
    <property type="entry name" value="PH-like_dom_sf"/>
</dbReference>
<organism evidence="8 9">
    <name type="scientific">Albugo candida</name>
    <dbReference type="NCBI Taxonomy" id="65357"/>
    <lineage>
        <taxon>Eukaryota</taxon>
        <taxon>Sar</taxon>
        <taxon>Stramenopiles</taxon>
        <taxon>Oomycota</taxon>
        <taxon>Peronosporomycetes</taxon>
        <taxon>Albuginales</taxon>
        <taxon>Albuginaceae</taxon>
        <taxon>Albugo</taxon>
    </lineage>
</organism>
<accession>A0A024GPV6</accession>
<dbReference type="InterPro" id="IPR001478">
    <property type="entry name" value="PDZ"/>
</dbReference>
<dbReference type="InParanoid" id="A0A024GPV6"/>
<evidence type="ECO:0000313" key="8">
    <source>
        <dbReference type="EMBL" id="CCI48379.1"/>
    </source>
</evidence>
<dbReference type="PANTHER" id="PTHR10807:SF128">
    <property type="entry name" value="PHOSPHATIDYLINOSITOL-3,5-BISPHOSPHATE 3-PHOSPHATASE"/>
    <property type="match status" value="1"/>
</dbReference>
<evidence type="ECO:0000256" key="4">
    <source>
        <dbReference type="SAM" id="MobiDB-lite"/>
    </source>
</evidence>
<feature type="region of interest" description="Disordered" evidence="4">
    <location>
        <begin position="161"/>
        <end position="181"/>
    </location>
</feature>
<dbReference type="InterPro" id="IPR000195">
    <property type="entry name" value="Rab-GAP-TBC_dom"/>
</dbReference>
<evidence type="ECO:0000313" key="9">
    <source>
        <dbReference type="Proteomes" id="UP000053237"/>
    </source>
</evidence>
<dbReference type="SUPFAM" id="SSF52799">
    <property type="entry name" value="(Phosphotyrosine protein) phosphatases II"/>
    <property type="match status" value="1"/>
</dbReference>
<dbReference type="SUPFAM" id="SSF47923">
    <property type="entry name" value="Ypt/Rab-GAP domain of gyp1p"/>
    <property type="match status" value="2"/>
</dbReference>
<dbReference type="Gene3D" id="2.30.29.30">
    <property type="entry name" value="Pleckstrin-homology domain (PH domain)/Phosphotyrosine-binding domain (PTB)"/>
    <property type="match status" value="1"/>
</dbReference>
<feature type="binding site" evidence="3">
    <location>
        <begin position="898"/>
        <end position="899"/>
    </location>
    <ligand>
        <name>substrate</name>
    </ligand>
</feature>
<evidence type="ECO:0000259" key="7">
    <source>
        <dbReference type="PROSITE" id="PS51339"/>
    </source>
</evidence>
<name>A0A024GPV6_9STRA</name>
<feature type="binding site" evidence="3">
    <location>
        <begin position="961"/>
        <end position="967"/>
    </location>
    <ligand>
        <name>substrate</name>
    </ligand>
</feature>
<feature type="domain" description="Rab-GAP TBC" evidence="5">
    <location>
        <begin position="1"/>
        <end position="370"/>
    </location>
</feature>
<dbReference type="PANTHER" id="PTHR10807">
    <property type="entry name" value="MYOTUBULARIN-RELATED"/>
    <property type="match status" value="1"/>
</dbReference>
<dbReference type="GO" id="GO:0005737">
    <property type="term" value="C:cytoplasm"/>
    <property type="evidence" value="ECO:0007669"/>
    <property type="project" value="TreeGrafter"/>
</dbReference>
<dbReference type="InterPro" id="IPR010569">
    <property type="entry name" value="Myotubularin-like_Pase_dom"/>
</dbReference>
<dbReference type="Pfam" id="PF06602">
    <property type="entry name" value="Myotub-related"/>
    <property type="match status" value="1"/>
</dbReference>
<evidence type="ECO:0000256" key="2">
    <source>
        <dbReference type="PIRSR" id="PIRSR630564-1"/>
    </source>
</evidence>
<dbReference type="Pfam" id="PF00566">
    <property type="entry name" value="RabGAP-TBC"/>
    <property type="match status" value="2"/>
</dbReference>
<gene>
    <name evidence="8" type="ORF">BN9_094630</name>
</gene>
<dbReference type="InterPro" id="IPR029021">
    <property type="entry name" value="Prot-tyrosine_phosphatase-like"/>
</dbReference>
<dbReference type="Gene3D" id="1.10.472.80">
    <property type="entry name" value="Ypt/Rab-GAP domain of gyp1p, domain 3"/>
    <property type="match status" value="1"/>
</dbReference>
<sequence>MNDATSERNVQCYGLKWMNAFGIVKSVREKQHTRYTNLKERLSPQNCPDIKDPKSDTLEDNSDEIEIGTDDIATRKSCELHSNEQLLYEINTDLNRLYPTGNETFFQCNKTYLDLLRNVLFIWCRLHSDVSYRQGMHDVAAVVLYSFLIPSPCQREFADKVHEEHLSGDSENSREDSSMNVAEKGDKVWTREALDTSPIDIIDLEVNTYLTFESIMVYMKPFYYIQSKSHQPLRSNNNDTNQKTSPSLETEVAHSIQSLQETETNSAIFADALSEEEKDENKENLFETSEKPFPTFIEKESQAGQLPLHKLCNHIQYELLQRTDPQLFYHLRNLEIIPITYCLRWVRLLLAREFTLDQVLKIWDAFILDDSRPPIQSWPDSIAIDTLRLDASNDQDTSWLGFPLLRYVCVAKLLKLSPRLREKDNTGCLRLLMHTHAEDDDISAHALIKLAKRLQNPMIEASLTNAPHEDTIDVVCFDEGSLGIILTATQKPHSHRLAVKGFTEGHYPQNLGQAEASGKVKVGDLLESVNGVSMENISTEEIKRHLELVGRPVYIAFRHLADPEITFFDDLVIEPKEETSILSSNQQATAELKPHLLPGEMCYAHVRAGIKHSTLTNQGIFLSHYEPGKIFVTNYRCCFLQAISNHRVGWQVPVLSIISLKSAEKPTPTSRSGTAFGHAQAVLGFSTTEASSLKIIIRCKDSQIGRFLLEDEAEYSKIMKCLNYLAFPSNLLDAFCFSYVPKVAPSDLAPFDIRHDYQRIGLLDVPERLRCIDQTAQYELCKTYPQHLVVPVDLSDQKIKSAASFRSLNRLPVVSWMHPGNKATICRSSQPMVGLKSTRCNQDEQLVRLLCSTDASSKYVIMDARSQLAAVGNKAMGKGTELSSNYRGSTITFMNIENIHTMRQSFDALVSIFNAQKDTGSVSMYGQIEASGWLRHVRLILKASLEIAQHVHGGVSVLTHCSDGWDRTSKMVSIAELMLDPFYRTFKGFQVLIEKEWCSFGHPFATRYGHGRSDTSNDQRSPIFLMFLDCVWQLLRQYPTFFEFTDKFLVALADHVHSCKYGTFLMDCEKQRKELLSKYRVCPVWSELNGHNEQFVNPLYSSSQEAPGFLAPNTFSKNIKLWKGYFCRFDSALVPPVPAVVYY</sequence>
<dbReference type="InterPro" id="IPR036034">
    <property type="entry name" value="PDZ_sf"/>
</dbReference>